<dbReference type="RefSeq" id="WP_123738861.1">
    <property type="nucleotide sequence ID" value="NZ_CALFQU010000041.1"/>
</dbReference>
<dbReference type="Proteomes" id="UP000275356">
    <property type="component" value="Unassembled WGS sequence"/>
</dbReference>
<evidence type="ECO:0000256" key="1">
    <source>
        <dbReference type="ARBA" id="ARBA00023152"/>
    </source>
</evidence>
<dbReference type="InterPro" id="IPR013078">
    <property type="entry name" value="His_Pase_superF_clade-1"/>
</dbReference>
<dbReference type="PANTHER" id="PTHR48100:SF1">
    <property type="entry name" value="HISTIDINE PHOSPHATASE FAMILY PROTEIN-RELATED"/>
    <property type="match status" value="1"/>
</dbReference>
<protein>
    <submittedName>
        <fullName evidence="4">Putative phosphoglycerate mutase</fullName>
    </submittedName>
</protein>
<keyword evidence="1" id="KW-0324">Glycolysis</keyword>
<dbReference type="OrthoDB" id="4131070at2"/>
<dbReference type="SUPFAM" id="SSF53254">
    <property type="entry name" value="Phosphoglycerate mutase-like"/>
    <property type="match status" value="1"/>
</dbReference>
<name>A0A3N2DAG0_9MICO</name>
<feature type="binding site" evidence="3">
    <location>
        <begin position="18"/>
        <end position="25"/>
    </location>
    <ligand>
        <name>substrate</name>
    </ligand>
</feature>
<evidence type="ECO:0000256" key="2">
    <source>
        <dbReference type="ARBA" id="ARBA00023235"/>
    </source>
</evidence>
<comment type="caution">
    <text evidence="4">The sequence shown here is derived from an EMBL/GenBank/DDBJ whole genome shotgun (WGS) entry which is preliminary data.</text>
</comment>
<gene>
    <name evidence="4" type="ORF">EDD28_1314</name>
</gene>
<sequence length="239" mass="25115">MNDTAAPTTAPVTLTLVRHGQTVLNVLRHLQGASDSPLTPTGEVGVRVTAQHLSTHAFDVAYSSPQPRALTTATAICGHHTGLRPRLHAGLRELDFGSYERLAESEMELTHPWREFVPAMLAGRHPGVPGGESGSAFMARVRETFAEIVATHAGERVLVVGHGLTLGAYLAVLGAGEGLVALPNASVTRLVVGPEGLREVLELATDVAGHGHVAARPAPARPRGMRADELFADGVLADH</sequence>
<dbReference type="AlphaFoldDB" id="A0A3N2DAG0"/>
<dbReference type="InterPro" id="IPR050275">
    <property type="entry name" value="PGM_Phosphatase"/>
</dbReference>
<dbReference type="GO" id="GO:0005737">
    <property type="term" value="C:cytoplasm"/>
    <property type="evidence" value="ECO:0007669"/>
    <property type="project" value="TreeGrafter"/>
</dbReference>
<dbReference type="InterPro" id="IPR029033">
    <property type="entry name" value="His_PPase_superfam"/>
</dbReference>
<accession>A0A3N2DAG0</accession>
<dbReference type="PANTHER" id="PTHR48100">
    <property type="entry name" value="BROAD-SPECIFICITY PHOSPHATASE YOR283W-RELATED"/>
    <property type="match status" value="1"/>
</dbReference>
<dbReference type="GO" id="GO:0016791">
    <property type="term" value="F:phosphatase activity"/>
    <property type="evidence" value="ECO:0007669"/>
    <property type="project" value="TreeGrafter"/>
</dbReference>
<evidence type="ECO:0000313" key="4">
    <source>
        <dbReference type="EMBL" id="ROR96723.1"/>
    </source>
</evidence>
<evidence type="ECO:0000256" key="3">
    <source>
        <dbReference type="PIRSR" id="PIRSR613078-2"/>
    </source>
</evidence>
<keyword evidence="5" id="KW-1185">Reference proteome</keyword>
<dbReference type="PROSITE" id="PS00175">
    <property type="entry name" value="PG_MUTASE"/>
    <property type="match status" value="1"/>
</dbReference>
<feature type="binding site" evidence="3">
    <location>
        <position position="68"/>
    </location>
    <ligand>
        <name>substrate</name>
    </ligand>
</feature>
<dbReference type="InterPro" id="IPR001345">
    <property type="entry name" value="PG/BPGM_mutase_AS"/>
</dbReference>
<keyword evidence="2" id="KW-0413">Isomerase</keyword>
<dbReference type="CDD" id="cd07067">
    <property type="entry name" value="HP_PGM_like"/>
    <property type="match status" value="1"/>
</dbReference>
<reference evidence="4 5" key="1">
    <citation type="submission" date="2018-11" db="EMBL/GenBank/DDBJ databases">
        <title>Sequencing the genomes of 1000 actinobacteria strains.</title>
        <authorList>
            <person name="Klenk H.-P."/>
        </authorList>
    </citation>
    <scope>NUCLEOTIDE SEQUENCE [LARGE SCALE GENOMIC DNA]</scope>
    <source>
        <strain evidence="4 5">DSM 13521</strain>
    </source>
</reference>
<evidence type="ECO:0000313" key="5">
    <source>
        <dbReference type="Proteomes" id="UP000275356"/>
    </source>
</evidence>
<organism evidence="4 5">
    <name type="scientific">Salana multivorans</name>
    <dbReference type="NCBI Taxonomy" id="120377"/>
    <lineage>
        <taxon>Bacteria</taxon>
        <taxon>Bacillati</taxon>
        <taxon>Actinomycetota</taxon>
        <taxon>Actinomycetes</taxon>
        <taxon>Micrococcales</taxon>
        <taxon>Beutenbergiaceae</taxon>
        <taxon>Salana</taxon>
    </lineage>
</organism>
<dbReference type="Gene3D" id="3.40.50.1240">
    <property type="entry name" value="Phosphoglycerate mutase-like"/>
    <property type="match status" value="1"/>
</dbReference>
<proteinExistence type="predicted"/>
<dbReference type="Pfam" id="PF00300">
    <property type="entry name" value="His_Phos_1"/>
    <property type="match status" value="1"/>
</dbReference>
<dbReference type="EMBL" id="RKHQ01000001">
    <property type="protein sequence ID" value="ROR96723.1"/>
    <property type="molecule type" value="Genomic_DNA"/>
</dbReference>
<dbReference type="SMART" id="SM00855">
    <property type="entry name" value="PGAM"/>
    <property type="match status" value="1"/>
</dbReference>